<comment type="caution">
    <text evidence="6">The sequence shown here is derived from an EMBL/GenBank/DDBJ whole genome shotgun (WGS) entry which is preliminary data.</text>
</comment>
<dbReference type="PROSITE" id="PS00143">
    <property type="entry name" value="INSULINASE"/>
    <property type="match status" value="1"/>
</dbReference>
<name>A0ABX1FL13_9PSEU</name>
<sequence length="493" mass="54462">MTTPRKRSRLTPRRPSRPPRLLRRLPRSECDRQRDGRGCIHPRRPRTGRLGHLQRPGSTRVLENSAGSEVRRSMLPSGLRVITERIPGVRSASVGLWVQVGSRDERPEVAGAAHYLEHLLFKGTARRSAASIAEEIDAVGGELNAFTAKEHTCYYAHVLDEDLPLAVDLVADVVFEAICGPRDFETERGVVLEEIAMRDDDPEDLLHDAFIEALFGGHALGRPVLGTEKSIQDMERDALYTFYKKRYTLPRMVFSVAGNIEHAHVMRLVRKAIGDRLSREGSAVAPRTGRARIADARKLVLHTDDTEQAHMMLGMRGLDRHDERRFTLNVLNAAIGGGMSSRLFQEVRERRGLAYQVYSSVGLYADTGTFAVYAGCQPDRLGETAGVIREVLVDVARGGLSDAEVARGKGQLRGALVLGLEDTSSRMSRIGKSELNYGDHLSVEATLARIDEVSAEEVALLARDLLRRPVAAAVVGPYDHADDLPDQVHEVIA</sequence>
<dbReference type="InterPro" id="IPR007863">
    <property type="entry name" value="Peptidase_M16_C"/>
</dbReference>
<proteinExistence type="inferred from homology"/>
<accession>A0ABX1FL13</accession>
<evidence type="ECO:0000259" key="4">
    <source>
        <dbReference type="Pfam" id="PF00675"/>
    </source>
</evidence>
<keyword evidence="7" id="KW-1185">Reference proteome</keyword>
<dbReference type="Pfam" id="PF00675">
    <property type="entry name" value="Peptidase_M16"/>
    <property type="match status" value="1"/>
</dbReference>
<dbReference type="InterPro" id="IPR050361">
    <property type="entry name" value="MPP/UQCRC_Complex"/>
</dbReference>
<feature type="compositionally biased region" description="Basic and acidic residues" evidence="3">
    <location>
        <begin position="26"/>
        <end position="38"/>
    </location>
</feature>
<feature type="region of interest" description="Disordered" evidence="3">
    <location>
        <begin position="1"/>
        <end position="69"/>
    </location>
</feature>
<evidence type="ECO:0000313" key="6">
    <source>
        <dbReference type="EMBL" id="NKE59281.1"/>
    </source>
</evidence>
<evidence type="ECO:0000256" key="2">
    <source>
        <dbReference type="RuleBase" id="RU004447"/>
    </source>
</evidence>
<feature type="compositionally biased region" description="Basic residues" evidence="3">
    <location>
        <begin position="1"/>
        <end position="25"/>
    </location>
</feature>
<gene>
    <name evidence="6" type="ORF">FXN61_21670</name>
</gene>
<dbReference type="Proteomes" id="UP001515943">
    <property type="component" value="Unassembled WGS sequence"/>
</dbReference>
<dbReference type="InterPro" id="IPR011765">
    <property type="entry name" value="Pept_M16_N"/>
</dbReference>
<dbReference type="PANTHER" id="PTHR11851:SF49">
    <property type="entry name" value="MITOCHONDRIAL-PROCESSING PEPTIDASE SUBUNIT ALPHA"/>
    <property type="match status" value="1"/>
</dbReference>
<reference evidence="6 7" key="1">
    <citation type="submission" date="2019-08" db="EMBL/GenBank/DDBJ databases">
        <title>Lentzea from Indian Himalayas.</title>
        <authorList>
            <person name="Mandal S."/>
            <person name="Mallick Gupta A."/>
            <person name="Maiti P.K."/>
            <person name="Sarkar J."/>
            <person name="Mandal S."/>
        </authorList>
    </citation>
    <scope>NUCLEOTIDE SEQUENCE [LARGE SCALE GENOMIC DNA]</scope>
    <source>
        <strain evidence="6 7">PSKA42</strain>
    </source>
</reference>
<protein>
    <submittedName>
        <fullName evidence="6">Insulinase family protein</fullName>
    </submittedName>
</protein>
<dbReference type="Pfam" id="PF05193">
    <property type="entry name" value="Peptidase_M16_C"/>
    <property type="match status" value="1"/>
</dbReference>
<dbReference type="InterPro" id="IPR001431">
    <property type="entry name" value="Pept_M16_Zn_BS"/>
</dbReference>
<evidence type="ECO:0000256" key="3">
    <source>
        <dbReference type="SAM" id="MobiDB-lite"/>
    </source>
</evidence>
<dbReference type="EMBL" id="VSRL01000078">
    <property type="protein sequence ID" value="NKE59281.1"/>
    <property type="molecule type" value="Genomic_DNA"/>
</dbReference>
<evidence type="ECO:0000256" key="1">
    <source>
        <dbReference type="ARBA" id="ARBA00007261"/>
    </source>
</evidence>
<organism evidence="6 7">
    <name type="scientific">Lentzea indica</name>
    <dbReference type="NCBI Taxonomy" id="2604800"/>
    <lineage>
        <taxon>Bacteria</taxon>
        <taxon>Bacillati</taxon>
        <taxon>Actinomycetota</taxon>
        <taxon>Actinomycetes</taxon>
        <taxon>Pseudonocardiales</taxon>
        <taxon>Pseudonocardiaceae</taxon>
        <taxon>Lentzea</taxon>
    </lineage>
</organism>
<comment type="similarity">
    <text evidence="1 2">Belongs to the peptidase M16 family.</text>
</comment>
<evidence type="ECO:0000259" key="5">
    <source>
        <dbReference type="Pfam" id="PF05193"/>
    </source>
</evidence>
<feature type="domain" description="Peptidase M16 C-terminal" evidence="5">
    <location>
        <begin position="234"/>
        <end position="412"/>
    </location>
</feature>
<dbReference type="SUPFAM" id="SSF63411">
    <property type="entry name" value="LuxS/MPP-like metallohydrolase"/>
    <property type="match status" value="2"/>
</dbReference>
<dbReference type="InterPro" id="IPR011249">
    <property type="entry name" value="Metalloenz_LuxS/M16"/>
</dbReference>
<feature type="domain" description="Peptidase M16 N-terminal" evidence="4">
    <location>
        <begin position="80"/>
        <end position="227"/>
    </location>
</feature>
<feature type="compositionally biased region" description="Basic residues" evidence="3">
    <location>
        <begin position="40"/>
        <end position="49"/>
    </location>
</feature>
<evidence type="ECO:0000313" key="7">
    <source>
        <dbReference type="Proteomes" id="UP001515943"/>
    </source>
</evidence>
<dbReference type="PANTHER" id="PTHR11851">
    <property type="entry name" value="METALLOPROTEASE"/>
    <property type="match status" value="1"/>
</dbReference>
<dbReference type="Gene3D" id="3.30.830.10">
    <property type="entry name" value="Metalloenzyme, LuxS/M16 peptidase-like"/>
    <property type="match status" value="2"/>
</dbReference>